<evidence type="ECO:0000256" key="3">
    <source>
        <dbReference type="ARBA" id="ARBA00023125"/>
    </source>
</evidence>
<dbReference type="InterPro" id="IPR002078">
    <property type="entry name" value="Sigma_54_int"/>
</dbReference>
<evidence type="ECO:0000259" key="7">
    <source>
        <dbReference type="PROSITE" id="PS50110"/>
    </source>
</evidence>
<dbReference type="PANTHER" id="PTHR32071">
    <property type="entry name" value="TRANSCRIPTIONAL REGULATORY PROTEIN"/>
    <property type="match status" value="1"/>
</dbReference>
<keyword evidence="2" id="KW-0067">ATP-binding</keyword>
<protein>
    <submittedName>
        <fullName evidence="8">Response regulator</fullName>
    </submittedName>
</protein>
<dbReference type="GO" id="GO:0003677">
    <property type="term" value="F:DNA binding"/>
    <property type="evidence" value="ECO:0007669"/>
    <property type="project" value="UniProtKB-KW"/>
</dbReference>
<dbReference type="GO" id="GO:0000160">
    <property type="term" value="P:phosphorelay signal transduction system"/>
    <property type="evidence" value="ECO:0007669"/>
    <property type="project" value="InterPro"/>
</dbReference>
<dbReference type="InterPro" id="IPR025662">
    <property type="entry name" value="Sigma_54_int_dom_ATP-bd_1"/>
</dbReference>
<dbReference type="Gene3D" id="3.30.450.40">
    <property type="match status" value="1"/>
</dbReference>
<keyword evidence="5" id="KW-0597">Phosphoprotein</keyword>
<evidence type="ECO:0000256" key="2">
    <source>
        <dbReference type="ARBA" id="ARBA00022840"/>
    </source>
</evidence>
<sequence>MKKQILIVEDEFIVANNLRLLLLEAGFEVCGIADSYQEALDMLELHQPMFVLLDIFLKGEKSGIDLAAVLSEKGIAFIYLSANDNQQVLEAATVTQPYGFLVKPFRKKDILATLEIAQYRHAHGVEARLRREQSLQVDLTNMLTGTAVLTERLRQMATRLQDVIPFDYALFGLIQPGEQAFRAGSYFRIGFDDYQTIQLPDLKNLIGATSEELSALSDEATISPGEVFNEADFESLSRRVPVKRLLSKKLGLNSHLEIPLSMTRKGMFLFSFYSRRSDTYTADHLELLRRLQPSLQLAMDRLLAFEEIEKLTEQLKRENIYLQEEVKTSANFEEIIGTSCKMVQVFDLVSQVAPMDTNVLLLGESGTGKELVARAIHNLSLRKDKLLIKMNCATLPANLIESELFGHEKGAFTGAMEKRIGKFELAQGGTIFLDEIGELPIDLQAKLLRVLQEKEIERIGGNQTIQVNVRIIAATNRNLEREISAGKFRLDLYYRLNVFPILLPPLRERTEDIPLLASFFGQKMARKTGKPFLGIKAEALEEMLQYHWPGNIREMENLIEQALVLNDGRSPLQWGRSLLRELTVLPSPDHSANMSSQSLDHIRELQQATEREYILSILRKTNGRIRGTGGAAELLKLKPTTLESRMEKLGIKKMHILQGKPTGV</sequence>
<dbReference type="Pfam" id="PF00158">
    <property type="entry name" value="Sigma54_activat"/>
    <property type="match status" value="1"/>
</dbReference>
<dbReference type="SUPFAM" id="SSF55781">
    <property type="entry name" value="GAF domain-like"/>
    <property type="match status" value="1"/>
</dbReference>
<dbReference type="Gene3D" id="3.40.50.300">
    <property type="entry name" value="P-loop containing nucleotide triphosphate hydrolases"/>
    <property type="match status" value="1"/>
</dbReference>
<keyword evidence="1" id="KW-0547">Nucleotide-binding</keyword>
<dbReference type="InterPro" id="IPR001789">
    <property type="entry name" value="Sig_transdc_resp-reg_receiver"/>
</dbReference>
<dbReference type="InterPro" id="IPR003593">
    <property type="entry name" value="AAA+_ATPase"/>
</dbReference>
<dbReference type="RefSeq" id="WP_162331376.1">
    <property type="nucleotide sequence ID" value="NZ_CP048113.1"/>
</dbReference>
<dbReference type="PROSITE" id="PS50110">
    <property type="entry name" value="RESPONSE_REGULATORY"/>
    <property type="match status" value="1"/>
</dbReference>
<dbReference type="CDD" id="cd00009">
    <property type="entry name" value="AAA"/>
    <property type="match status" value="1"/>
</dbReference>
<dbReference type="Pfam" id="PF25601">
    <property type="entry name" value="AAA_lid_14"/>
    <property type="match status" value="1"/>
</dbReference>
<dbReference type="SUPFAM" id="SSF52540">
    <property type="entry name" value="P-loop containing nucleoside triphosphate hydrolases"/>
    <property type="match status" value="1"/>
</dbReference>
<dbReference type="GO" id="GO:0005524">
    <property type="term" value="F:ATP binding"/>
    <property type="evidence" value="ECO:0007669"/>
    <property type="project" value="UniProtKB-KW"/>
</dbReference>
<dbReference type="InterPro" id="IPR027417">
    <property type="entry name" value="P-loop_NTPase"/>
</dbReference>
<gene>
    <name evidence="8" type="ORF">GWR21_08765</name>
</gene>
<feature type="domain" description="Response regulatory" evidence="7">
    <location>
        <begin position="4"/>
        <end position="118"/>
    </location>
</feature>
<dbReference type="Pfam" id="PF00072">
    <property type="entry name" value="Response_reg"/>
    <property type="match status" value="1"/>
</dbReference>
<evidence type="ECO:0000256" key="1">
    <source>
        <dbReference type="ARBA" id="ARBA00022741"/>
    </source>
</evidence>
<dbReference type="SUPFAM" id="SSF52172">
    <property type="entry name" value="CheY-like"/>
    <property type="match status" value="1"/>
</dbReference>
<reference evidence="8 9" key="1">
    <citation type="submission" date="2020-01" db="EMBL/GenBank/DDBJ databases">
        <title>Complete genome sequence of Chitinophaga sp. H33E-04 isolated from quinoa roots.</title>
        <authorList>
            <person name="Weon H.-Y."/>
            <person name="Lee S.A."/>
        </authorList>
    </citation>
    <scope>NUCLEOTIDE SEQUENCE [LARGE SCALE GENOMIC DNA]</scope>
    <source>
        <strain evidence="8 9">H33E-04</strain>
    </source>
</reference>
<dbReference type="PROSITE" id="PS50045">
    <property type="entry name" value="SIGMA54_INTERACT_4"/>
    <property type="match status" value="1"/>
</dbReference>
<keyword evidence="4" id="KW-0010">Activator</keyword>
<feature type="domain" description="Sigma-54 factor interaction" evidence="6">
    <location>
        <begin position="335"/>
        <end position="564"/>
    </location>
</feature>
<dbReference type="PROSITE" id="PS00675">
    <property type="entry name" value="SIGMA54_INTERACT_1"/>
    <property type="match status" value="1"/>
</dbReference>
<dbReference type="Gene3D" id="1.10.8.60">
    <property type="match status" value="1"/>
</dbReference>
<evidence type="ECO:0000256" key="4">
    <source>
        <dbReference type="ARBA" id="ARBA00023159"/>
    </source>
</evidence>
<dbReference type="FunFam" id="3.40.50.300:FF:000006">
    <property type="entry name" value="DNA-binding transcriptional regulator NtrC"/>
    <property type="match status" value="1"/>
</dbReference>
<dbReference type="CDD" id="cd17534">
    <property type="entry name" value="REC_DC-like"/>
    <property type="match status" value="1"/>
</dbReference>
<evidence type="ECO:0000313" key="8">
    <source>
        <dbReference type="EMBL" id="QHS59681.1"/>
    </source>
</evidence>
<organism evidence="8 9">
    <name type="scientific">Chitinophaga agri</name>
    <dbReference type="NCBI Taxonomy" id="2703787"/>
    <lineage>
        <taxon>Bacteria</taxon>
        <taxon>Pseudomonadati</taxon>
        <taxon>Bacteroidota</taxon>
        <taxon>Chitinophagia</taxon>
        <taxon>Chitinophagales</taxon>
        <taxon>Chitinophagaceae</taxon>
        <taxon>Chitinophaga</taxon>
    </lineage>
</organism>
<dbReference type="KEGG" id="chih:GWR21_08765"/>
<evidence type="ECO:0000313" key="9">
    <source>
        <dbReference type="Proteomes" id="UP000476411"/>
    </source>
</evidence>
<dbReference type="Gene3D" id="3.40.50.2300">
    <property type="match status" value="1"/>
</dbReference>
<name>A0A6B9ZDV8_9BACT</name>
<dbReference type="PROSITE" id="PS00676">
    <property type="entry name" value="SIGMA54_INTERACT_2"/>
    <property type="match status" value="1"/>
</dbReference>
<proteinExistence type="predicted"/>
<dbReference type="Gene3D" id="1.10.10.60">
    <property type="entry name" value="Homeodomain-like"/>
    <property type="match status" value="1"/>
</dbReference>
<dbReference type="GO" id="GO:0006355">
    <property type="term" value="P:regulation of DNA-templated transcription"/>
    <property type="evidence" value="ECO:0007669"/>
    <property type="project" value="InterPro"/>
</dbReference>
<dbReference type="InterPro" id="IPR025943">
    <property type="entry name" value="Sigma_54_int_dom_ATP-bd_2"/>
</dbReference>
<dbReference type="InterPro" id="IPR029016">
    <property type="entry name" value="GAF-like_dom_sf"/>
</dbReference>
<dbReference type="InterPro" id="IPR058031">
    <property type="entry name" value="AAA_lid_NorR"/>
</dbReference>
<keyword evidence="3" id="KW-0238">DNA-binding</keyword>
<accession>A0A6B9ZDV8</accession>
<dbReference type="PANTHER" id="PTHR32071:SF117">
    <property type="entry name" value="PTS-DEPENDENT DIHYDROXYACETONE KINASE OPERON REGULATORY PROTEIN-RELATED"/>
    <property type="match status" value="1"/>
</dbReference>
<dbReference type="AlphaFoldDB" id="A0A6B9ZDV8"/>
<dbReference type="Proteomes" id="UP000476411">
    <property type="component" value="Chromosome"/>
</dbReference>
<dbReference type="EMBL" id="CP048113">
    <property type="protein sequence ID" value="QHS59681.1"/>
    <property type="molecule type" value="Genomic_DNA"/>
</dbReference>
<dbReference type="SMART" id="SM00448">
    <property type="entry name" value="REC"/>
    <property type="match status" value="1"/>
</dbReference>
<dbReference type="SMART" id="SM00382">
    <property type="entry name" value="AAA"/>
    <property type="match status" value="1"/>
</dbReference>
<evidence type="ECO:0000259" key="6">
    <source>
        <dbReference type="PROSITE" id="PS50045"/>
    </source>
</evidence>
<evidence type="ECO:0000256" key="5">
    <source>
        <dbReference type="PROSITE-ProRule" id="PRU00169"/>
    </source>
</evidence>
<keyword evidence="9" id="KW-1185">Reference proteome</keyword>
<feature type="modified residue" description="4-aspartylphosphate" evidence="5">
    <location>
        <position position="54"/>
    </location>
</feature>
<dbReference type="InterPro" id="IPR011006">
    <property type="entry name" value="CheY-like_superfamily"/>
</dbReference>